<gene>
    <name evidence="3" type="primary">rfaF_1</name>
    <name evidence="3" type="ORF">Ppb6_00142</name>
</gene>
<comment type="caution">
    <text evidence="3">The sequence shown here is derived from an EMBL/GenBank/DDBJ whole genome shotgun (WGS) entry which is preliminary data.</text>
</comment>
<dbReference type="PATRIC" id="fig|286156.4.peg.183"/>
<sequence length="382" mass="43627">MKQYLKYKAVDLFLRIYTKSENFEKSRDNFNELEEKNFSYIVIYSTTALGDFLMNTPAIHAIRNRFKNAFITLICHPKLESFLKSGNDWDKVITWSNKIHHVPALLKKIRESGKPDLAIILHSHAPYDYLSAIMSGTKFIFRDNYFENKLIEKWLTNYVESFRGHLIQRKLELVKILGCEVASKSSIEMRVPCHINSIKKDHLSIGFQMGASSSERCWPVRNFFQVASHILNNDSTTKIVLVGSPDDIYLQQEFIKLLPSEFHCRVSQLIGKTTLVELTQTINELDLLVTGDTGPMHIAIALKVPTISLFVTANPFSTGPHQDPEIHRIIIGSSLAINYKKHTHIMEIISPDIVISEVNNIFLGAVLDKSFDLGYPNEKKSD</sequence>
<evidence type="ECO:0000313" key="3">
    <source>
        <dbReference type="EMBL" id="OCQ54645.1"/>
    </source>
</evidence>
<proteinExistence type="predicted"/>
<dbReference type="PANTHER" id="PTHR30160">
    <property type="entry name" value="TETRAACYLDISACCHARIDE 4'-KINASE-RELATED"/>
    <property type="match status" value="1"/>
</dbReference>
<dbReference type="InterPro" id="IPR051199">
    <property type="entry name" value="LPS_LOS_Heptosyltrfase"/>
</dbReference>
<dbReference type="Proteomes" id="UP000093476">
    <property type="component" value="Unassembled WGS sequence"/>
</dbReference>
<dbReference type="InterPro" id="IPR002201">
    <property type="entry name" value="Glyco_trans_9"/>
</dbReference>
<name>A0A1C0U9T1_9GAMM</name>
<dbReference type="CDD" id="cd03789">
    <property type="entry name" value="GT9_LPS_heptosyltransferase"/>
    <property type="match status" value="1"/>
</dbReference>
<evidence type="ECO:0000256" key="1">
    <source>
        <dbReference type="ARBA" id="ARBA00022676"/>
    </source>
</evidence>
<evidence type="ECO:0000256" key="2">
    <source>
        <dbReference type="ARBA" id="ARBA00022679"/>
    </source>
</evidence>
<dbReference type="STRING" id="286156.Ppb6_00142"/>
<dbReference type="GO" id="GO:0005829">
    <property type="term" value="C:cytosol"/>
    <property type="evidence" value="ECO:0007669"/>
    <property type="project" value="TreeGrafter"/>
</dbReference>
<accession>A0A1C0U9T1</accession>
<dbReference type="PANTHER" id="PTHR30160:SF7">
    <property type="entry name" value="ADP-HEPTOSE--LPS HEPTOSYLTRANSFERASE 2"/>
    <property type="match status" value="1"/>
</dbReference>
<keyword evidence="4" id="KW-1185">Reference proteome</keyword>
<keyword evidence="2 3" id="KW-0808">Transferase</keyword>
<reference evidence="3 4" key="1">
    <citation type="submission" date="2015-12" db="EMBL/GenBank/DDBJ databases">
        <title>Genome comparisons provide insights into the role of secondary metabolites in the pathogenic phase of the Photorhabdus life cycle.</title>
        <authorList>
            <person name="Tobias N.J."/>
            <person name="Mishra B."/>
            <person name="Gupta D.K."/>
            <person name="Thines M."/>
            <person name="Stinear T.P."/>
            <person name="Bode H.B."/>
        </authorList>
    </citation>
    <scope>NUCLEOTIDE SEQUENCE [LARGE SCALE GENOMIC DNA]</scope>
    <source>
        <strain evidence="3 4">PB68.1</strain>
    </source>
</reference>
<protein>
    <submittedName>
        <fullName evidence="3">ADP-heptose--LPS heptosyltransferase 2</fullName>
        <ecNumber evidence="3">2.-.-.-</ecNumber>
    </submittedName>
</protein>
<dbReference type="Gene3D" id="3.40.50.2000">
    <property type="entry name" value="Glycogen Phosphorylase B"/>
    <property type="match status" value="2"/>
</dbReference>
<dbReference type="SUPFAM" id="SSF53756">
    <property type="entry name" value="UDP-Glycosyltransferase/glycogen phosphorylase"/>
    <property type="match status" value="1"/>
</dbReference>
<dbReference type="EC" id="2.-.-.-" evidence="3"/>
<keyword evidence="1" id="KW-0328">Glycosyltransferase</keyword>
<dbReference type="Pfam" id="PF01075">
    <property type="entry name" value="Glyco_transf_9"/>
    <property type="match status" value="1"/>
</dbReference>
<dbReference type="AlphaFoldDB" id="A0A1C0U9T1"/>
<evidence type="ECO:0000313" key="4">
    <source>
        <dbReference type="Proteomes" id="UP000093476"/>
    </source>
</evidence>
<organism evidence="3 4">
    <name type="scientific">Photorhabdus australis subsp. thailandensis</name>
    <dbReference type="NCBI Taxonomy" id="2805096"/>
    <lineage>
        <taxon>Bacteria</taxon>
        <taxon>Pseudomonadati</taxon>
        <taxon>Pseudomonadota</taxon>
        <taxon>Gammaproteobacteria</taxon>
        <taxon>Enterobacterales</taxon>
        <taxon>Morganellaceae</taxon>
        <taxon>Photorhabdus</taxon>
    </lineage>
</organism>
<dbReference type="GO" id="GO:0008713">
    <property type="term" value="F:ADP-heptose-lipopolysaccharide heptosyltransferase activity"/>
    <property type="evidence" value="ECO:0007669"/>
    <property type="project" value="TreeGrafter"/>
</dbReference>
<dbReference type="EMBL" id="LOMY01000008">
    <property type="protein sequence ID" value="OCQ54645.1"/>
    <property type="molecule type" value="Genomic_DNA"/>
</dbReference>
<dbReference type="GO" id="GO:0009244">
    <property type="term" value="P:lipopolysaccharide core region biosynthetic process"/>
    <property type="evidence" value="ECO:0007669"/>
    <property type="project" value="TreeGrafter"/>
</dbReference>